<dbReference type="EMBL" id="CADEBC010000503">
    <property type="protein sequence ID" value="CAB3239933.1"/>
    <property type="molecule type" value="Genomic_DNA"/>
</dbReference>
<dbReference type="Proteomes" id="UP000494106">
    <property type="component" value="Unassembled WGS sequence"/>
</dbReference>
<proteinExistence type="predicted"/>
<evidence type="ECO:0000256" key="1">
    <source>
        <dbReference type="SAM" id="MobiDB-lite"/>
    </source>
</evidence>
<organism evidence="2 3">
    <name type="scientific">Arctia plantaginis</name>
    <name type="common">Wood tiger moth</name>
    <name type="synonym">Phalaena plantaginis</name>
    <dbReference type="NCBI Taxonomy" id="874455"/>
    <lineage>
        <taxon>Eukaryota</taxon>
        <taxon>Metazoa</taxon>
        <taxon>Ecdysozoa</taxon>
        <taxon>Arthropoda</taxon>
        <taxon>Hexapoda</taxon>
        <taxon>Insecta</taxon>
        <taxon>Pterygota</taxon>
        <taxon>Neoptera</taxon>
        <taxon>Endopterygota</taxon>
        <taxon>Lepidoptera</taxon>
        <taxon>Glossata</taxon>
        <taxon>Ditrysia</taxon>
        <taxon>Noctuoidea</taxon>
        <taxon>Erebidae</taxon>
        <taxon>Arctiinae</taxon>
        <taxon>Arctia</taxon>
    </lineage>
</organism>
<gene>
    <name evidence="2" type="ORF">APLA_LOCUS8109</name>
</gene>
<sequence>MANVQRTPTKSTKTSRTPPKNLQTQSEQDVNSAILMSQNVNTKRSKRPRQENSPPGQRLTLQNLQDVLDGWKSEQDDHISKLLENQSALITKLADNETNVDLITAVRNIGEAVGVHIPTVELRDTYRLPGKPTGPTSSRPLIVEFTSVLLKQKIISAVRSYNKNKEAVKDKLSTEVIGMAGLTLVVLTMFLTREKPARERSMNKGINKKYIQITLEIAIKTVCLSD</sequence>
<feature type="region of interest" description="Disordered" evidence="1">
    <location>
        <begin position="1"/>
        <end position="58"/>
    </location>
</feature>
<dbReference type="AlphaFoldDB" id="A0A8S1A3L1"/>
<evidence type="ECO:0000313" key="2">
    <source>
        <dbReference type="EMBL" id="CAB3239933.1"/>
    </source>
</evidence>
<comment type="caution">
    <text evidence="2">The sequence shown here is derived from an EMBL/GenBank/DDBJ whole genome shotgun (WGS) entry which is preliminary data.</text>
</comment>
<evidence type="ECO:0000313" key="3">
    <source>
        <dbReference type="Proteomes" id="UP000494106"/>
    </source>
</evidence>
<feature type="compositionally biased region" description="Polar residues" evidence="1">
    <location>
        <begin position="21"/>
        <end position="42"/>
    </location>
</feature>
<accession>A0A8S1A3L1</accession>
<name>A0A8S1A3L1_ARCPL</name>
<keyword evidence="3" id="KW-1185">Reference proteome</keyword>
<protein>
    <submittedName>
        <fullName evidence="2">Uncharacterized protein</fullName>
    </submittedName>
</protein>
<dbReference type="OrthoDB" id="7436381at2759"/>
<reference evidence="2 3" key="1">
    <citation type="submission" date="2020-04" db="EMBL/GenBank/DDBJ databases">
        <authorList>
            <person name="Wallbank WR R."/>
            <person name="Pardo Diaz C."/>
            <person name="Kozak K."/>
            <person name="Martin S."/>
            <person name="Jiggins C."/>
            <person name="Moest M."/>
            <person name="Warren A I."/>
            <person name="Byers J.R.P. K."/>
            <person name="Montejo-Kovacevich G."/>
            <person name="Yen C E."/>
        </authorList>
    </citation>
    <scope>NUCLEOTIDE SEQUENCE [LARGE SCALE GENOMIC DNA]</scope>
</reference>
<feature type="compositionally biased region" description="Low complexity" evidence="1">
    <location>
        <begin position="1"/>
        <end position="20"/>
    </location>
</feature>